<dbReference type="Proteomes" id="UP000054538">
    <property type="component" value="Unassembled WGS sequence"/>
</dbReference>
<reference evidence="2" key="2">
    <citation type="submission" date="2015-01" db="EMBL/GenBank/DDBJ databases">
        <title>Evolutionary Origins and Diversification of the Mycorrhizal Mutualists.</title>
        <authorList>
            <consortium name="DOE Joint Genome Institute"/>
            <consortium name="Mycorrhizal Genomics Consortium"/>
            <person name="Kohler A."/>
            <person name="Kuo A."/>
            <person name="Nagy L.G."/>
            <person name="Floudas D."/>
            <person name="Copeland A."/>
            <person name="Barry K.W."/>
            <person name="Cichocki N."/>
            <person name="Veneault-Fourrey C."/>
            <person name="LaButti K."/>
            <person name="Lindquist E.A."/>
            <person name="Lipzen A."/>
            <person name="Lundell T."/>
            <person name="Morin E."/>
            <person name="Murat C."/>
            <person name="Riley R."/>
            <person name="Ohm R."/>
            <person name="Sun H."/>
            <person name="Tunlid A."/>
            <person name="Henrissat B."/>
            <person name="Grigoriev I.V."/>
            <person name="Hibbett D.S."/>
            <person name="Martin F."/>
        </authorList>
    </citation>
    <scope>NUCLEOTIDE SEQUENCE [LARGE SCALE GENOMIC DNA]</scope>
    <source>
        <strain evidence="2">Ve08.2h10</strain>
    </source>
</reference>
<reference evidence="1 2" key="1">
    <citation type="submission" date="2014-04" db="EMBL/GenBank/DDBJ databases">
        <authorList>
            <consortium name="DOE Joint Genome Institute"/>
            <person name="Kuo A."/>
            <person name="Kohler A."/>
            <person name="Jargeat P."/>
            <person name="Nagy L.G."/>
            <person name="Floudas D."/>
            <person name="Copeland A."/>
            <person name="Barry K.W."/>
            <person name="Cichocki N."/>
            <person name="Veneault-Fourrey C."/>
            <person name="LaButti K."/>
            <person name="Lindquist E.A."/>
            <person name="Lipzen A."/>
            <person name="Lundell T."/>
            <person name="Morin E."/>
            <person name="Murat C."/>
            <person name="Sun H."/>
            <person name="Tunlid A."/>
            <person name="Henrissat B."/>
            <person name="Grigoriev I.V."/>
            <person name="Hibbett D.S."/>
            <person name="Martin F."/>
            <person name="Nordberg H.P."/>
            <person name="Cantor M.N."/>
            <person name="Hua S.X."/>
        </authorList>
    </citation>
    <scope>NUCLEOTIDE SEQUENCE [LARGE SCALE GENOMIC DNA]</scope>
    <source>
        <strain evidence="1 2">Ve08.2h10</strain>
    </source>
</reference>
<sequence length="155" mass="16951">MPSGQPLCKVLVSGATGYVAAWVVQNLERRYSERYFPDGACDEAVKGVDAIEHTSSPFQSVGPAGEDRLYIEGHDDTKIEGGAQGERKRRNVMSARAKSTFASKIQNLEVVVIFIMEERYIVGDLAFCTTTNSALQSDHMLATCVLSVGFNDQAR</sequence>
<keyword evidence="2" id="KW-1185">Reference proteome</keyword>
<protein>
    <recommendedName>
        <fullName evidence="3">NAD-dependent epimerase/dehydratase domain-containing protein</fullName>
    </recommendedName>
</protein>
<organism evidence="1 2">
    <name type="scientific">Paxillus rubicundulus Ve08.2h10</name>
    <dbReference type="NCBI Taxonomy" id="930991"/>
    <lineage>
        <taxon>Eukaryota</taxon>
        <taxon>Fungi</taxon>
        <taxon>Dikarya</taxon>
        <taxon>Basidiomycota</taxon>
        <taxon>Agaricomycotina</taxon>
        <taxon>Agaricomycetes</taxon>
        <taxon>Agaricomycetidae</taxon>
        <taxon>Boletales</taxon>
        <taxon>Paxilineae</taxon>
        <taxon>Paxillaceae</taxon>
        <taxon>Paxillus</taxon>
    </lineage>
</organism>
<proteinExistence type="predicted"/>
<dbReference type="STRING" id="930991.A0A0D0DXA1"/>
<evidence type="ECO:0000313" key="2">
    <source>
        <dbReference type="Proteomes" id="UP000054538"/>
    </source>
</evidence>
<dbReference type="EMBL" id="KN825091">
    <property type="protein sequence ID" value="KIK94676.1"/>
    <property type="molecule type" value="Genomic_DNA"/>
</dbReference>
<dbReference type="HOGENOM" id="CLU_1696090_0_0_1"/>
<evidence type="ECO:0008006" key="3">
    <source>
        <dbReference type="Google" id="ProtNLM"/>
    </source>
</evidence>
<dbReference type="Gene3D" id="3.40.50.720">
    <property type="entry name" value="NAD(P)-binding Rossmann-like Domain"/>
    <property type="match status" value="1"/>
</dbReference>
<gene>
    <name evidence="1" type="ORF">PAXRUDRAFT_25812</name>
</gene>
<name>A0A0D0DXA1_9AGAM</name>
<dbReference type="InParanoid" id="A0A0D0DXA1"/>
<evidence type="ECO:0000313" key="1">
    <source>
        <dbReference type="EMBL" id="KIK94676.1"/>
    </source>
</evidence>
<dbReference type="OrthoDB" id="2735536at2759"/>
<accession>A0A0D0DXA1</accession>
<dbReference type="AlphaFoldDB" id="A0A0D0DXA1"/>